<dbReference type="AlphaFoldDB" id="A0AAD6ZNM6"/>
<dbReference type="GO" id="GO:0016020">
    <property type="term" value="C:membrane"/>
    <property type="evidence" value="ECO:0007669"/>
    <property type="project" value="UniProtKB-SubCell"/>
</dbReference>
<dbReference type="GO" id="GO:0020037">
    <property type="term" value="F:heme binding"/>
    <property type="evidence" value="ECO:0007669"/>
    <property type="project" value="InterPro"/>
</dbReference>
<dbReference type="GO" id="GO:0016705">
    <property type="term" value="F:oxidoreductase activity, acting on paired donors, with incorporation or reduction of molecular oxygen"/>
    <property type="evidence" value="ECO:0007669"/>
    <property type="project" value="InterPro"/>
</dbReference>
<keyword evidence="9" id="KW-0560">Oxidoreductase</keyword>
<evidence type="ECO:0000256" key="13">
    <source>
        <dbReference type="PIRSR" id="PIRSR602403-1"/>
    </source>
</evidence>
<evidence type="ECO:0000256" key="3">
    <source>
        <dbReference type="ARBA" id="ARBA00004721"/>
    </source>
</evidence>
<comment type="subcellular location">
    <subcellularLocation>
        <location evidence="2">Membrane</location>
    </subcellularLocation>
</comment>
<organism evidence="14 15">
    <name type="scientific">Mycena albidolilacea</name>
    <dbReference type="NCBI Taxonomy" id="1033008"/>
    <lineage>
        <taxon>Eukaryota</taxon>
        <taxon>Fungi</taxon>
        <taxon>Dikarya</taxon>
        <taxon>Basidiomycota</taxon>
        <taxon>Agaricomycotina</taxon>
        <taxon>Agaricomycetes</taxon>
        <taxon>Agaricomycetidae</taxon>
        <taxon>Agaricales</taxon>
        <taxon>Marasmiineae</taxon>
        <taxon>Mycenaceae</taxon>
        <taxon>Mycena</taxon>
    </lineage>
</organism>
<proteinExistence type="inferred from homology"/>
<evidence type="ECO:0000313" key="15">
    <source>
        <dbReference type="Proteomes" id="UP001218218"/>
    </source>
</evidence>
<dbReference type="PANTHER" id="PTHR24305:SF166">
    <property type="entry name" value="CYTOCHROME P450 12A4, MITOCHONDRIAL-RELATED"/>
    <property type="match status" value="1"/>
</dbReference>
<dbReference type="InterPro" id="IPR002403">
    <property type="entry name" value="Cyt_P450_E_grp-IV"/>
</dbReference>
<dbReference type="GO" id="GO:0004497">
    <property type="term" value="F:monooxygenase activity"/>
    <property type="evidence" value="ECO:0007669"/>
    <property type="project" value="UniProtKB-KW"/>
</dbReference>
<dbReference type="Proteomes" id="UP001218218">
    <property type="component" value="Unassembled WGS sequence"/>
</dbReference>
<evidence type="ECO:0000256" key="8">
    <source>
        <dbReference type="ARBA" id="ARBA00022989"/>
    </source>
</evidence>
<dbReference type="Pfam" id="PF00067">
    <property type="entry name" value="p450"/>
    <property type="match status" value="1"/>
</dbReference>
<keyword evidence="5 13" id="KW-0349">Heme</keyword>
<comment type="caution">
    <text evidence="14">The sequence shown here is derived from an EMBL/GenBank/DDBJ whole genome shotgun (WGS) entry which is preliminary data.</text>
</comment>
<reference evidence="14" key="1">
    <citation type="submission" date="2023-03" db="EMBL/GenBank/DDBJ databases">
        <title>Massive genome expansion in bonnet fungi (Mycena s.s.) driven by repeated elements and novel gene families across ecological guilds.</title>
        <authorList>
            <consortium name="Lawrence Berkeley National Laboratory"/>
            <person name="Harder C.B."/>
            <person name="Miyauchi S."/>
            <person name="Viragh M."/>
            <person name="Kuo A."/>
            <person name="Thoen E."/>
            <person name="Andreopoulos B."/>
            <person name="Lu D."/>
            <person name="Skrede I."/>
            <person name="Drula E."/>
            <person name="Henrissat B."/>
            <person name="Morin E."/>
            <person name="Kohler A."/>
            <person name="Barry K."/>
            <person name="LaButti K."/>
            <person name="Morin E."/>
            <person name="Salamov A."/>
            <person name="Lipzen A."/>
            <person name="Mereny Z."/>
            <person name="Hegedus B."/>
            <person name="Baldrian P."/>
            <person name="Stursova M."/>
            <person name="Weitz H."/>
            <person name="Taylor A."/>
            <person name="Grigoriev I.V."/>
            <person name="Nagy L.G."/>
            <person name="Martin F."/>
            <person name="Kauserud H."/>
        </authorList>
    </citation>
    <scope>NUCLEOTIDE SEQUENCE</scope>
    <source>
        <strain evidence="14">CBHHK002</strain>
    </source>
</reference>
<keyword evidence="7 13" id="KW-0479">Metal-binding</keyword>
<dbReference type="SUPFAM" id="SSF48264">
    <property type="entry name" value="Cytochrome P450"/>
    <property type="match status" value="1"/>
</dbReference>
<evidence type="ECO:0000256" key="7">
    <source>
        <dbReference type="ARBA" id="ARBA00022723"/>
    </source>
</evidence>
<accession>A0AAD6ZNM6</accession>
<keyword evidence="8" id="KW-1133">Transmembrane helix</keyword>
<evidence type="ECO:0000256" key="11">
    <source>
        <dbReference type="ARBA" id="ARBA00023033"/>
    </source>
</evidence>
<dbReference type="PANTHER" id="PTHR24305">
    <property type="entry name" value="CYTOCHROME P450"/>
    <property type="match status" value="1"/>
</dbReference>
<sequence>MAFASNDSVFLLIAGPCALIFLAAAISSFKRWTRRAYAFIPGPDSSSLAGYLLDLHSPDGLGWHYSMPEKYGHVARLKGGLFGADALYITDPAALNSILIKQQAWFPESTEFAGLFGIIHCGDGVASVKGREHRKQRKYMNALFTASRVSKLTPLFYAVTRQLQSKLTAAVAGKPPGQVVEILDYLTRTTLEIIGTAGIGHTFNSFDDKSKAFEKFHGAITSVLPLGSRMFLVLPFLESWRRIRPVWLRRTLASIATFFWPTVAKFRAAIYFMRPVYVQLYKARQQLLQESGSAALAETAADGKDLMSSMIQANWDADEADRMPDDVVLANMGSIVHGGQETTSSSLARFLTIVAEDSNLQQKLRAELQAAKAKKAPGEDLNYVEIERLPLLDAVVREMLRVYSPVTFVWRQTTKDLVIPLTYPIRSTITGEEINEMLIEQGTAVYLGLAAANRSTAVWGPDASEFKSERWLNRTQTESKLPGAYSGMMTFLSGAKVCPGRIFAVLEMKLILSELLLAFSFDPVSEPIDWKMGIAIEPRVRGRENEGLQVPVRVTILQQVNPAPVREV</sequence>
<keyword evidence="15" id="KW-1185">Reference proteome</keyword>
<dbReference type="InterPro" id="IPR050121">
    <property type="entry name" value="Cytochrome_P450_monoxygenase"/>
</dbReference>
<evidence type="ECO:0000256" key="6">
    <source>
        <dbReference type="ARBA" id="ARBA00022692"/>
    </source>
</evidence>
<feature type="binding site" description="axial binding residue" evidence="13">
    <location>
        <position position="498"/>
    </location>
    <ligand>
        <name>heme</name>
        <dbReference type="ChEBI" id="CHEBI:30413"/>
    </ligand>
    <ligandPart>
        <name>Fe</name>
        <dbReference type="ChEBI" id="CHEBI:18248"/>
    </ligandPart>
</feature>
<comment type="pathway">
    <text evidence="3">Secondary metabolite biosynthesis; terpenoid biosynthesis.</text>
</comment>
<name>A0AAD6ZNM6_9AGAR</name>
<dbReference type="PRINTS" id="PR00385">
    <property type="entry name" value="P450"/>
</dbReference>
<dbReference type="GO" id="GO:0005506">
    <property type="term" value="F:iron ion binding"/>
    <property type="evidence" value="ECO:0007669"/>
    <property type="project" value="InterPro"/>
</dbReference>
<dbReference type="Gene3D" id="1.10.630.10">
    <property type="entry name" value="Cytochrome P450"/>
    <property type="match status" value="1"/>
</dbReference>
<keyword evidence="6" id="KW-0812">Transmembrane</keyword>
<protein>
    <submittedName>
        <fullName evidence="14">Cytochrome P450</fullName>
    </submittedName>
</protein>
<evidence type="ECO:0000256" key="5">
    <source>
        <dbReference type="ARBA" id="ARBA00022617"/>
    </source>
</evidence>
<evidence type="ECO:0000256" key="9">
    <source>
        <dbReference type="ARBA" id="ARBA00023002"/>
    </source>
</evidence>
<evidence type="ECO:0000256" key="2">
    <source>
        <dbReference type="ARBA" id="ARBA00004370"/>
    </source>
</evidence>
<evidence type="ECO:0000256" key="10">
    <source>
        <dbReference type="ARBA" id="ARBA00023004"/>
    </source>
</evidence>
<dbReference type="InterPro" id="IPR001128">
    <property type="entry name" value="Cyt_P450"/>
</dbReference>
<evidence type="ECO:0000256" key="4">
    <source>
        <dbReference type="ARBA" id="ARBA00010617"/>
    </source>
</evidence>
<gene>
    <name evidence="14" type="ORF">DFH08DRAFT_881407</name>
</gene>
<comment type="cofactor">
    <cofactor evidence="1 13">
        <name>heme</name>
        <dbReference type="ChEBI" id="CHEBI:30413"/>
    </cofactor>
</comment>
<keyword evidence="11" id="KW-0503">Monooxygenase</keyword>
<keyword evidence="10 13" id="KW-0408">Iron</keyword>
<dbReference type="EMBL" id="JARIHO010000035">
    <property type="protein sequence ID" value="KAJ7331335.1"/>
    <property type="molecule type" value="Genomic_DNA"/>
</dbReference>
<evidence type="ECO:0000256" key="12">
    <source>
        <dbReference type="ARBA" id="ARBA00023136"/>
    </source>
</evidence>
<dbReference type="InterPro" id="IPR036396">
    <property type="entry name" value="Cyt_P450_sf"/>
</dbReference>
<comment type="similarity">
    <text evidence="4">Belongs to the cytochrome P450 family.</text>
</comment>
<keyword evidence="12" id="KW-0472">Membrane</keyword>
<evidence type="ECO:0000256" key="1">
    <source>
        <dbReference type="ARBA" id="ARBA00001971"/>
    </source>
</evidence>
<dbReference type="PRINTS" id="PR00465">
    <property type="entry name" value="EP450IV"/>
</dbReference>
<evidence type="ECO:0000313" key="14">
    <source>
        <dbReference type="EMBL" id="KAJ7331335.1"/>
    </source>
</evidence>